<comment type="caution">
    <text evidence="2">The sequence shown here is derived from an EMBL/GenBank/DDBJ whole genome shotgun (WGS) entry which is preliminary data.</text>
</comment>
<sequence length="69" mass="7942">MGIAQRREGFLNRLTALGIAPRVVRHRTRGAMPTRLNELTRVFRDQNSSRRWASPPSSVWEQKVGRSEP</sequence>
<organism evidence="2 3">
    <name type="scientific">Rubripirellula obstinata</name>
    <dbReference type="NCBI Taxonomy" id="406547"/>
    <lineage>
        <taxon>Bacteria</taxon>
        <taxon>Pseudomonadati</taxon>
        <taxon>Planctomycetota</taxon>
        <taxon>Planctomycetia</taxon>
        <taxon>Pirellulales</taxon>
        <taxon>Pirellulaceae</taxon>
        <taxon>Rubripirellula</taxon>
    </lineage>
</organism>
<name>A0A5B1CLS2_9BACT</name>
<proteinExistence type="predicted"/>
<protein>
    <submittedName>
        <fullName evidence="2">Uncharacterized protein</fullName>
    </submittedName>
</protein>
<feature type="region of interest" description="Disordered" evidence="1">
    <location>
        <begin position="46"/>
        <end position="69"/>
    </location>
</feature>
<feature type="compositionally biased region" description="Polar residues" evidence="1">
    <location>
        <begin position="49"/>
        <end position="60"/>
    </location>
</feature>
<gene>
    <name evidence="2" type="ORF">LF1_37770</name>
</gene>
<keyword evidence="3" id="KW-1185">Reference proteome</keyword>
<accession>A0A5B1CLS2</accession>
<reference evidence="2 3" key="1">
    <citation type="submission" date="2019-08" db="EMBL/GenBank/DDBJ databases">
        <title>Deep-cultivation of Planctomycetes and their phenomic and genomic characterization uncovers novel biology.</title>
        <authorList>
            <person name="Wiegand S."/>
            <person name="Jogler M."/>
            <person name="Boedeker C."/>
            <person name="Pinto D."/>
            <person name="Vollmers J."/>
            <person name="Rivas-Marin E."/>
            <person name="Kohn T."/>
            <person name="Peeters S.H."/>
            <person name="Heuer A."/>
            <person name="Rast P."/>
            <person name="Oberbeckmann S."/>
            <person name="Bunk B."/>
            <person name="Jeske O."/>
            <person name="Meyerdierks A."/>
            <person name="Storesund J.E."/>
            <person name="Kallscheuer N."/>
            <person name="Luecker S."/>
            <person name="Lage O.M."/>
            <person name="Pohl T."/>
            <person name="Merkel B.J."/>
            <person name="Hornburger P."/>
            <person name="Mueller R.-W."/>
            <person name="Bruemmer F."/>
            <person name="Labrenz M."/>
            <person name="Spormann A.M."/>
            <person name="Op Den Camp H."/>
            <person name="Overmann J."/>
            <person name="Amann R."/>
            <person name="Jetten M.S.M."/>
            <person name="Mascher T."/>
            <person name="Medema M.H."/>
            <person name="Devos D.P."/>
            <person name="Kaster A.-K."/>
            <person name="Ovreas L."/>
            <person name="Rohde M."/>
            <person name="Galperin M.Y."/>
            <person name="Jogler C."/>
        </authorList>
    </citation>
    <scope>NUCLEOTIDE SEQUENCE [LARGE SCALE GENOMIC DNA]</scope>
    <source>
        <strain evidence="2 3">LF1</strain>
    </source>
</reference>
<dbReference type="EMBL" id="VRLW01000001">
    <property type="protein sequence ID" value="KAA1261231.1"/>
    <property type="molecule type" value="Genomic_DNA"/>
</dbReference>
<evidence type="ECO:0000313" key="2">
    <source>
        <dbReference type="EMBL" id="KAA1261231.1"/>
    </source>
</evidence>
<dbReference type="Proteomes" id="UP000322699">
    <property type="component" value="Unassembled WGS sequence"/>
</dbReference>
<evidence type="ECO:0000256" key="1">
    <source>
        <dbReference type="SAM" id="MobiDB-lite"/>
    </source>
</evidence>
<dbReference type="AlphaFoldDB" id="A0A5B1CLS2"/>
<evidence type="ECO:0000313" key="3">
    <source>
        <dbReference type="Proteomes" id="UP000322699"/>
    </source>
</evidence>